<feature type="chain" id="PRO_5030824242" evidence="1">
    <location>
        <begin position="16"/>
        <end position="221"/>
    </location>
</feature>
<reference evidence="2" key="1">
    <citation type="submission" date="2021-01" db="EMBL/GenBank/DDBJ databases">
        <authorList>
            <person name="Corre E."/>
            <person name="Pelletier E."/>
            <person name="Niang G."/>
            <person name="Scheremetjew M."/>
            <person name="Finn R."/>
            <person name="Kale V."/>
            <person name="Holt S."/>
            <person name="Cochrane G."/>
            <person name="Meng A."/>
            <person name="Brown T."/>
            <person name="Cohen L."/>
        </authorList>
    </citation>
    <scope>NUCLEOTIDE SEQUENCE</scope>
</reference>
<sequence>MFRFLAVISVVCVDGLREGDVCYRFCEDGSLPPVSARDRCGEGLKCTPVAGIRFDSCTEPDTCQSSMCQRCGDMCVVEGDMAGMCDSKGDCSFDYAAVEEACARLKKTDVDGSVSIMFFPTSWGQPPAIQTEDYRPLPGGYGHGSSTLFKWIEAKMCADRAQQIQYPPAFGAVPLMQTRDYRPLPFGYGHGSGTLATWLRKKAQELYGEESVDFVLDCASV</sequence>
<name>A0A7S1F2N8_NOCSC</name>
<organism evidence="2">
    <name type="scientific">Noctiluca scintillans</name>
    <name type="common">Sea sparkle</name>
    <name type="synonym">Red tide dinoflagellate</name>
    <dbReference type="NCBI Taxonomy" id="2966"/>
    <lineage>
        <taxon>Eukaryota</taxon>
        <taxon>Sar</taxon>
        <taxon>Alveolata</taxon>
        <taxon>Dinophyceae</taxon>
        <taxon>Noctilucales</taxon>
        <taxon>Noctilucaceae</taxon>
        <taxon>Noctiluca</taxon>
    </lineage>
</organism>
<dbReference type="AlphaFoldDB" id="A0A7S1F2N8"/>
<protein>
    <submittedName>
        <fullName evidence="2">Uncharacterized protein</fullName>
    </submittedName>
</protein>
<evidence type="ECO:0000313" key="2">
    <source>
        <dbReference type="EMBL" id="CAD8840328.1"/>
    </source>
</evidence>
<gene>
    <name evidence="2" type="ORF">NSCI0253_LOCUS14676</name>
</gene>
<dbReference type="EMBL" id="HBFQ01021024">
    <property type="protein sequence ID" value="CAD8840328.1"/>
    <property type="molecule type" value="Transcribed_RNA"/>
</dbReference>
<feature type="signal peptide" evidence="1">
    <location>
        <begin position="1"/>
        <end position="15"/>
    </location>
</feature>
<keyword evidence="1" id="KW-0732">Signal</keyword>
<evidence type="ECO:0000256" key="1">
    <source>
        <dbReference type="SAM" id="SignalP"/>
    </source>
</evidence>
<proteinExistence type="predicted"/>
<accession>A0A7S1F2N8</accession>